<comment type="caution">
    <text evidence="1">The sequence shown here is derived from an EMBL/GenBank/DDBJ whole genome shotgun (WGS) entry which is preliminary data.</text>
</comment>
<organism evidence="1 2">
    <name type="scientific">Ancylostoma caninum</name>
    <name type="common">Dog hookworm</name>
    <dbReference type="NCBI Taxonomy" id="29170"/>
    <lineage>
        <taxon>Eukaryota</taxon>
        <taxon>Metazoa</taxon>
        <taxon>Ecdysozoa</taxon>
        <taxon>Nematoda</taxon>
        <taxon>Chromadorea</taxon>
        <taxon>Rhabditida</taxon>
        <taxon>Rhabditina</taxon>
        <taxon>Rhabditomorpha</taxon>
        <taxon>Strongyloidea</taxon>
        <taxon>Ancylostomatidae</taxon>
        <taxon>Ancylostomatinae</taxon>
        <taxon>Ancylostoma</taxon>
    </lineage>
</organism>
<proteinExistence type="predicted"/>
<dbReference type="Proteomes" id="UP000252519">
    <property type="component" value="Unassembled WGS sequence"/>
</dbReference>
<gene>
    <name evidence="1" type="ORF">ANCCAN_28751</name>
</gene>
<name>A0A368F0D6_ANCCA</name>
<reference evidence="1 2" key="1">
    <citation type="submission" date="2014-10" db="EMBL/GenBank/DDBJ databases">
        <title>Draft genome of the hookworm Ancylostoma caninum.</title>
        <authorList>
            <person name="Mitreva M."/>
        </authorList>
    </citation>
    <scope>NUCLEOTIDE SEQUENCE [LARGE SCALE GENOMIC DNA]</scope>
    <source>
        <strain evidence="1 2">Baltimore</strain>
    </source>
</reference>
<evidence type="ECO:0000313" key="2">
    <source>
        <dbReference type="Proteomes" id="UP000252519"/>
    </source>
</evidence>
<accession>A0A368F0D6</accession>
<evidence type="ECO:0000313" key="1">
    <source>
        <dbReference type="EMBL" id="RCN25536.1"/>
    </source>
</evidence>
<dbReference type="AlphaFoldDB" id="A0A368F0D6"/>
<protein>
    <submittedName>
        <fullName evidence="1">Uncharacterized protein</fullName>
    </submittedName>
</protein>
<keyword evidence="2" id="KW-1185">Reference proteome</keyword>
<sequence>MAFQQPAYYSDLRSVHNSACMAFIVYICDLSMDEELKAKERSRRVAQHLRLVDRRDCVPVIVHVPGDPDEGG</sequence>
<dbReference type="EMBL" id="JOJR01011452">
    <property type="protein sequence ID" value="RCN25536.1"/>
    <property type="molecule type" value="Genomic_DNA"/>
</dbReference>